<keyword evidence="1" id="KW-1133">Transmembrane helix</keyword>
<organism evidence="2 3">
    <name type="scientific">Fasciolopsis buskii</name>
    <dbReference type="NCBI Taxonomy" id="27845"/>
    <lineage>
        <taxon>Eukaryota</taxon>
        <taxon>Metazoa</taxon>
        <taxon>Spiralia</taxon>
        <taxon>Lophotrochozoa</taxon>
        <taxon>Platyhelminthes</taxon>
        <taxon>Trematoda</taxon>
        <taxon>Digenea</taxon>
        <taxon>Plagiorchiida</taxon>
        <taxon>Echinostomata</taxon>
        <taxon>Echinostomatoidea</taxon>
        <taxon>Fasciolidae</taxon>
        <taxon>Fasciolopsis</taxon>
    </lineage>
</organism>
<keyword evidence="3" id="KW-1185">Reference proteome</keyword>
<reference evidence="2" key="1">
    <citation type="submission" date="2019-05" db="EMBL/GenBank/DDBJ databases">
        <title>Annotation for the trematode Fasciolopsis buski.</title>
        <authorList>
            <person name="Choi Y.-J."/>
        </authorList>
    </citation>
    <scope>NUCLEOTIDE SEQUENCE</scope>
    <source>
        <strain evidence="2">HT</strain>
        <tissue evidence="2">Whole worm</tissue>
    </source>
</reference>
<gene>
    <name evidence="2" type="ORF">FBUS_02188</name>
</gene>
<accession>A0A8E0S4N4</accession>
<name>A0A8E0S4N4_9TREM</name>
<dbReference type="CDD" id="cd00054">
    <property type="entry name" value="EGF_CA"/>
    <property type="match status" value="1"/>
</dbReference>
<protein>
    <recommendedName>
        <fullName evidence="4">EGF-like domain-containing protein</fullName>
    </recommendedName>
</protein>
<comment type="caution">
    <text evidence="2">The sequence shown here is derived from an EMBL/GenBank/DDBJ whole genome shotgun (WGS) entry which is preliminary data.</text>
</comment>
<sequence length="600" mass="65373">MGIARVTTSRITDAISGYGPQVTVSLALFLLITILGAAKHSGSTLLQSVTCQVIGFKKGSVWAVIQLTTDNGESIVISADELEILLEAAAANYEASGEADTSYSFDPSTLQIELAQKISVTYDVTAKVTHNNVIMEWDDQLLDPTSALYQTVSGYPVQIQTVGQIRDKETTSHNLASIAFDRDILGAAKHSGSTLLQSVTCQVTGFTKGSVWVVIQLTIENTENFIISADELESLLKSEIAIYKLSGEADITYAFDESTLEVMSAQKISITYDVKMQVSLNQKPVDWDDRLSDRNSAIFQLLAKALCEFVLGAARRSSLRLLQSSSCIVVRFFKGSVWAEADVIPPQNETTILTKEQVINELSTGAKNYIASGEPNITYTFNSTNLEVQIVTTTTVQTTTTTTTKSPVKTNATLSTGTSPIRFVTFHFNWQKIYWTSEYSGSENLRGSTVIFKQFQRGSVYGYTELQTQSTSVMSTDEVANALLKGSKSYITASGTDVNKLVWFGNTTVPLVSDITPRTTCSEYNTTCSTHGQCVDTLNGHLCLCNTMWRDANPSDPGTNCTLSVGAIVLILALIMLVGFLLTAILLGTVRAQQFSYLWT</sequence>
<dbReference type="EMBL" id="LUCM01001245">
    <property type="protein sequence ID" value="KAA0199240.1"/>
    <property type="molecule type" value="Genomic_DNA"/>
</dbReference>
<evidence type="ECO:0000256" key="1">
    <source>
        <dbReference type="SAM" id="Phobius"/>
    </source>
</evidence>
<evidence type="ECO:0008006" key="4">
    <source>
        <dbReference type="Google" id="ProtNLM"/>
    </source>
</evidence>
<evidence type="ECO:0000313" key="2">
    <source>
        <dbReference type="EMBL" id="KAA0199240.1"/>
    </source>
</evidence>
<proteinExistence type="predicted"/>
<keyword evidence="1" id="KW-0472">Membrane</keyword>
<keyword evidence="1" id="KW-0812">Transmembrane</keyword>
<dbReference type="Proteomes" id="UP000728185">
    <property type="component" value="Unassembled WGS sequence"/>
</dbReference>
<dbReference type="OrthoDB" id="6287923at2759"/>
<dbReference type="AlphaFoldDB" id="A0A8E0S4N4"/>
<evidence type="ECO:0000313" key="3">
    <source>
        <dbReference type="Proteomes" id="UP000728185"/>
    </source>
</evidence>
<feature type="transmembrane region" description="Helical" evidence="1">
    <location>
        <begin position="563"/>
        <end position="587"/>
    </location>
</feature>